<dbReference type="EMBL" id="JACOPP010000003">
    <property type="protein sequence ID" value="MBC5732794.1"/>
    <property type="molecule type" value="Genomic_DNA"/>
</dbReference>
<protein>
    <submittedName>
        <fullName evidence="2">LURP-one-related family protein</fullName>
    </submittedName>
</protein>
<reference evidence="2" key="1">
    <citation type="submission" date="2020-08" db="EMBL/GenBank/DDBJ databases">
        <title>Genome public.</title>
        <authorList>
            <person name="Liu C."/>
            <person name="Sun Q."/>
        </authorList>
    </citation>
    <scope>NUCLEOTIDE SEQUENCE</scope>
    <source>
        <strain evidence="2">NSJ-51</strain>
    </source>
</reference>
<sequence length="158" mass="18052">MQLVFKQRFFSWFDSYDIYDGEGRTVYTVEGRLAWGHRLEIYGPAGDHLGTVKEELLTLLPRFALYAGGVCLGCIRKEFTLFRPRFTLDCNDWQVEGDFLQWEYRVTDGAGRTVMQASKQLFRWTDTYVLEVARAQDALLCLMIVLAIDAAKCSAGNG</sequence>
<dbReference type="Pfam" id="PF04525">
    <property type="entry name" value="LOR"/>
    <property type="match status" value="1"/>
</dbReference>
<evidence type="ECO:0000313" key="3">
    <source>
        <dbReference type="Proteomes" id="UP000661435"/>
    </source>
</evidence>
<dbReference type="Gene3D" id="2.40.160.200">
    <property type="entry name" value="LURP1-related"/>
    <property type="match status" value="1"/>
</dbReference>
<gene>
    <name evidence="2" type="ORF">H8S57_03500</name>
</gene>
<proteinExistence type="inferred from homology"/>
<dbReference type="RefSeq" id="WP_186906694.1">
    <property type="nucleotide sequence ID" value="NZ_JACOPP010000003.1"/>
</dbReference>
<dbReference type="AlphaFoldDB" id="A0A8J6JDQ1"/>
<dbReference type="InterPro" id="IPR025659">
    <property type="entry name" value="Tubby-like_C"/>
</dbReference>
<dbReference type="InterPro" id="IPR038595">
    <property type="entry name" value="LOR_sf"/>
</dbReference>
<dbReference type="InterPro" id="IPR007612">
    <property type="entry name" value="LOR"/>
</dbReference>
<dbReference type="Proteomes" id="UP000661435">
    <property type="component" value="Unassembled WGS sequence"/>
</dbReference>
<comment type="similarity">
    <text evidence="1">Belongs to the LOR family.</text>
</comment>
<evidence type="ECO:0000256" key="1">
    <source>
        <dbReference type="ARBA" id="ARBA00005437"/>
    </source>
</evidence>
<dbReference type="SUPFAM" id="SSF54518">
    <property type="entry name" value="Tubby C-terminal domain-like"/>
    <property type="match status" value="1"/>
</dbReference>
<organism evidence="2 3">
    <name type="scientific">Lawsonibacter hominis</name>
    <dbReference type="NCBI Taxonomy" id="2763053"/>
    <lineage>
        <taxon>Bacteria</taxon>
        <taxon>Bacillati</taxon>
        <taxon>Bacillota</taxon>
        <taxon>Clostridia</taxon>
        <taxon>Eubacteriales</taxon>
        <taxon>Oscillospiraceae</taxon>
        <taxon>Lawsonibacter</taxon>
    </lineage>
</organism>
<accession>A0A8J6JDQ1</accession>
<comment type="caution">
    <text evidence="2">The sequence shown here is derived from an EMBL/GenBank/DDBJ whole genome shotgun (WGS) entry which is preliminary data.</text>
</comment>
<name>A0A8J6JDQ1_9FIRM</name>
<keyword evidence="3" id="KW-1185">Reference proteome</keyword>
<evidence type="ECO:0000313" key="2">
    <source>
        <dbReference type="EMBL" id="MBC5732794.1"/>
    </source>
</evidence>